<dbReference type="AlphaFoldDB" id="W6RSV1"/>
<dbReference type="Proteomes" id="UP000019426">
    <property type="component" value="Chromosome M2/40_rep1"/>
</dbReference>
<dbReference type="EMBL" id="HG917868">
    <property type="protein sequence ID" value="CDM67686.1"/>
    <property type="molecule type" value="Genomic_DNA"/>
</dbReference>
<dbReference type="HOGENOM" id="CLU_033536_7_3_9"/>
<keyword evidence="3" id="KW-0808">Transferase</keyword>
<dbReference type="CDD" id="cd04179">
    <property type="entry name" value="DPM_DPG-synthase_like"/>
    <property type="match status" value="1"/>
</dbReference>
<dbReference type="InterPro" id="IPR029044">
    <property type="entry name" value="Nucleotide-diphossugar_trans"/>
</dbReference>
<proteinExistence type="predicted"/>
<dbReference type="InterPro" id="IPR001173">
    <property type="entry name" value="Glyco_trans_2-like"/>
</dbReference>
<accession>W6RSV1</accession>
<dbReference type="InterPro" id="IPR050256">
    <property type="entry name" value="Glycosyltransferase_2"/>
</dbReference>
<feature type="transmembrane region" description="Helical" evidence="1">
    <location>
        <begin position="228"/>
        <end position="251"/>
    </location>
</feature>
<keyword evidence="1" id="KW-1133">Transmembrane helix</keyword>
<dbReference type="GO" id="GO:0016740">
    <property type="term" value="F:transferase activity"/>
    <property type="evidence" value="ECO:0007669"/>
    <property type="project" value="UniProtKB-KW"/>
</dbReference>
<name>W6RSV1_9CLOT</name>
<sequence>MKIAVLVPCYNEELTIGKVVEDFKRELPEADIYVYDNNSKDNTSKIAEEKGAIVVKEYRQGKGNVVRSMFRDIDADIYIMVDGDDTYPAEAARDMIQPIIDGEADMVIGDRLSNGTYFQENKRPFHDFGNNLVKGLIGLLFKNEIRDIMTGYRAFNRYFVKTMPVLSDGFQIETEMSIHALDKKFLLKEIPIDYRDRPEGSESKLSTFKDGYRVLSALGSLFKNYKPMAFFGIVTLVSFLLGLLVGVPVIFEFVKTSFVSKVPSAILAVGFMVIAILSLVCGVILDTIVKNNKMNYELYLTRYKDLSIKK</sequence>
<dbReference type="PATRIC" id="fig|1216932.3.peg.505"/>
<dbReference type="SUPFAM" id="SSF53448">
    <property type="entry name" value="Nucleotide-diphospho-sugar transferases"/>
    <property type="match status" value="1"/>
</dbReference>
<feature type="domain" description="Glycosyltransferase 2-like" evidence="2">
    <location>
        <begin position="5"/>
        <end position="160"/>
    </location>
</feature>
<dbReference type="eggNOG" id="COG0463">
    <property type="taxonomic scope" value="Bacteria"/>
</dbReference>
<keyword evidence="4" id="KW-1185">Reference proteome</keyword>
<dbReference type="Gene3D" id="3.90.550.10">
    <property type="entry name" value="Spore Coat Polysaccharide Biosynthesis Protein SpsA, Chain A"/>
    <property type="match status" value="1"/>
</dbReference>
<dbReference type="STRING" id="1216932.CM240_0521"/>
<evidence type="ECO:0000313" key="3">
    <source>
        <dbReference type="EMBL" id="CDM67686.1"/>
    </source>
</evidence>
<reference evidence="3" key="1">
    <citation type="submission" date="2013-11" db="EMBL/GenBank/DDBJ databases">
        <title>Complete genome sequence of Clostridum sp. M2/40.</title>
        <authorList>
            <person name="Wibberg D."/>
            <person name="Puehler A."/>
            <person name="Schlueter A."/>
        </authorList>
    </citation>
    <scope>NUCLEOTIDE SEQUENCE [LARGE SCALE GENOMIC DNA]</scope>
    <source>
        <strain evidence="3">Type strain: M2/40</strain>
    </source>
</reference>
<keyword evidence="1" id="KW-0812">Transmembrane</keyword>
<gene>
    <name evidence="3" type="ORF">CM240_0521</name>
</gene>
<evidence type="ECO:0000313" key="4">
    <source>
        <dbReference type="Proteomes" id="UP000019426"/>
    </source>
</evidence>
<dbReference type="PANTHER" id="PTHR48090">
    <property type="entry name" value="UNDECAPRENYL-PHOSPHATE 4-DEOXY-4-FORMAMIDO-L-ARABINOSE TRANSFERASE-RELATED"/>
    <property type="match status" value="1"/>
</dbReference>
<organism evidence="3 4">
    <name type="scientific">Clostridium bornimense</name>
    <dbReference type="NCBI Taxonomy" id="1216932"/>
    <lineage>
        <taxon>Bacteria</taxon>
        <taxon>Bacillati</taxon>
        <taxon>Bacillota</taxon>
        <taxon>Clostridia</taxon>
        <taxon>Eubacteriales</taxon>
        <taxon>Clostridiaceae</taxon>
        <taxon>Clostridium</taxon>
    </lineage>
</organism>
<feature type="transmembrane region" description="Helical" evidence="1">
    <location>
        <begin position="263"/>
        <end position="285"/>
    </location>
</feature>
<dbReference type="RefSeq" id="WP_044036178.1">
    <property type="nucleotide sequence ID" value="NZ_HG917868.1"/>
</dbReference>
<dbReference type="Pfam" id="PF00535">
    <property type="entry name" value="Glycos_transf_2"/>
    <property type="match status" value="1"/>
</dbReference>
<evidence type="ECO:0000259" key="2">
    <source>
        <dbReference type="Pfam" id="PF00535"/>
    </source>
</evidence>
<dbReference type="PANTHER" id="PTHR48090:SF7">
    <property type="entry name" value="RFBJ PROTEIN"/>
    <property type="match status" value="1"/>
</dbReference>
<evidence type="ECO:0000256" key="1">
    <source>
        <dbReference type="SAM" id="Phobius"/>
    </source>
</evidence>
<protein>
    <submittedName>
        <fullName evidence="3">Glycosyltransferase</fullName>
    </submittedName>
</protein>
<keyword evidence="1" id="KW-0472">Membrane</keyword>
<dbReference type="OrthoDB" id="9810303at2"/>
<dbReference type="KEGG" id="clt:CM240_0521"/>